<dbReference type="Proteomes" id="UP000198625">
    <property type="component" value="Unassembled WGS sequence"/>
</dbReference>
<dbReference type="SUPFAM" id="SSF88659">
    <property type="entry name" value="Sigma3 and sigma4 domains of RNA polymerase sigma factors"/>
    <property type="match status" value="1"/>
</dbReference>
<keyword evidence="4 6" id="KW-0238">DNA-binding</keyword>
<organism evidence="9 10">
    <name type="scientific">Proteiniborus ethanoligenes</name>
    <dbReference type="NCBI Taxonomy" id="415015"/>
    <lineage>
        <taxon>Bacteria</taxon>
        <taxon>Bacillati</taxon>
        <taxon>Bacillota</taxon>
        <taxon>Clostridia</taxon>
        <taxon>Eubacteriales</taxon>
        <taxon>Proteiniborus</taxon>
    </lineage>
</organism>
<dbReference type="InterPro" id="IPR007627">
    <property type="entry name" value="RNA_pol_sigma70_r2"/>
</dbReference>
<dbReference type="InterPro" id="IPR036388">
    <property type="entry name" value="WH-like_DNA-bd_sf"/>
</dbReference>
<evidence type="ECO:0000313" key="9">
    <source>
        <dbReference type="EMBL" id="SDZ38994.1"/>
    </source>
</evidence>
<feature type="domain" description="RNA polymerase sigma factor 70 region 4 type 2" evidence="8">
    <location>
        <begin position="109"/>
        <end position="160"/>
    </location>
</feature>
<dbReference type="STRING" id="415015.SAMN05660462_02987"/>
<dbReference type="SUPFAM" id="SSF88946">
    <property type="entry name" value="Sigma2 domain of RNA polymerase sigma factors"/>
    <property type="match status" value="1"/>
</dbReference>
<dbReference type="RefSeq" id="WP_091733051.1">
    <property type="nucleotide sequence ID" value="NZ_FNQE01000051.1"/>
</dbReference>
<evidence type="ECO:0000256" key="6">
    <source>
        <dbReference type="RuleBase" id="RU000716"/>
    </source>
</evidence>
<accession>A0A1H3SM20</accession>
<dbReference type="EMBL" id="FNQE01000051">
    <property type="protein sequence ID" value="SDZ38994.1"/>
    <property type="molecule type" value="Genomic_DNA"/>
</dbReference>
<feature type="domain" description="RNA polymerase sigma-70 region 2" evidence="7">
    <location>
        <begin position="23"/>
        <end position="86"/>
    </location>
</feature>
<evidence type="ECO:0000256" key="2">
    <source>
        <dbReference type="ARBA" id="ARBA00023015"/>
    </source>
</evidence>
<dbReference type="InterPro" id="IPR039425">
    <property type="entry name" value="RNA_pol_sigma-70-like"/>
</dbReference>
<dbReference type="InterPro" id="IPR000838">
    <property type="entry name" value="RNA_pol_sigma70_ECF_CS"/>
</dbReference>
<protein>
    <recommendedName>
        <fullName evidence="6">RNA polymerase sigma factor</fullName>
    </recommendedName>
</protein>
<gene>
    <name evidence="9" type="ORF">SAMN05660462_02987</name>
</gene>
<dbReference type="PANTHER" id="PTHR43133:SF8">
    <property type="entry name" value="RNA POLYMERASE SIGMA FACTOR HI_1459-RELATED"/>
    <property type="match status" value="1"/>
</dbReference>
<dbReference type="InterPro" id="IPR014284">
    <property type="entry name" value="RNA_pol_sigma-70_dom"/>
</dbReference>
<dbReference type="Gene3D" id="1.10.10.10">
    <property type="entry name" value="Winged helix-like DNA-binding domain superfamily/Winged helix DNA-binding domain"/>
    <property type="match status" value="1"/>
</dbReference>
<sequence>MEDIEFGKKFVIGGEDILEEVINLYGEKLLRYATAILCDYQEAEDVVQESFIAAYQNRNKFDGENLSAWLYKITYNRSLNQLKKRKIFYFSEIHSEAVLEEKDKGLSDETLRALQKLKPKDRALLYGRIMEEQSYEELSLLTGISPATLRKRYQRAKDKLVKELNNVYSRKGFKYE</sequence>
<evidence type="ECO:0000259" key="8">
    <source>
        <dbReference type="Pfam" id="PF08281"/>
    </source>
</evidence>
<evidence type="ECO:0000256" key="5">
    <source>
        <dbReference type="ARBA" id="ARBA00023163"/>
    </source>
</evidence>
<reference evidence="10" key="1">
    <citation type="submission" date="2016-10" db="EMBL/GenBank/DDBJ databases">
        <authorList>
            <person name="Varghese N."/>
            <person name="Submissions S."/>
        </authorList>
    </citation>
    <scope>NUCLEOTIDE SEQUENCE [LARGE SCALE GENOMIC DNA]</scope>
    <source>
        <strain evidence="10">DSM 21650</strain>
    </source>
</reference>
<proteinExistence type="inferred from homology"/>
<dbReference type="Pfam" id="PF04542">
    <property type="entry name" value="Sigma70_r2"/>
    <property type="match status" value="1"/>
</dbReference>
<evidence type="ECO:0000313" key="10">
    <source>
        <dbReference type="Proteomes" id="UP000198625"/>
    </source>
</evidence>
<keyword evidence="5 6" id="KW-0804">Transcription</keyword>
<dbReference type="AlphaFoldDB" id="A0A1H3SM20"/>
<dbReference type="GO" id="GO:0003677">
    <property type="term" value="F:DNA binding"/>
    <property type="evidence" value="ECO:0007669"/>
    <property type="project" value="UniProtKB-KW"/>
</dbReference>
<dbReference type="InterPro" id="IPR013324">
    <property type="entry name" value="RNA_pol_sigma_r3/r4-like"/>
</dbReference>
<dbReference type="GO" id="GO:0016987">
    <property type="term" value="F:sigma factor activity"/>
    <property type="evidence" value="ECO:0007669"/>
    <property type="project" value="UniProtKB-KW"/>
</dbReference>
<dbReference type="InterPro" id="IPR013249">
    <property type="entry name" value="RNA_pol_sigma70_r4_t2"/>
</dbReference>
<dbReference type="GO" id="GO:0006950">
    <property type="term" value="P:response to stress"/>
    <property type="evidence" value="ECO:0007669"/>
    <property type="project" value="UniProtKB-ARBA"/>
</dbReference>
<dbReference type="Pfam" id="PF08281">
    <property type="entry name" value="Sigma70_r4_2"/>
    <property type="match status" value="1"/>
</dbReference>
<comment type="similarity">
    <text evidence="1 6">Belongs to the sigma-70 factor family. ECF subfamily.</text>
</comment>
<dbReference type="InterPro" id="IPR013325">
    <property type="entry name" value="RNA_pol_sigma_r2"/>
</dbReference>
<keyword evidence="2 6" id="KW-0805">Transcription regulation</keyword>
<dbReference type="OrthoDB" id="9795666at2"/>
<evidence type="ECO:0000259" key="7">
    <source>
        <dbReference type="Pfam" id="PF04542"/>
    </source>
</evidence>
<evidence type="ECO:0000256" key="3">
    <source>
        <dbReference type="ARBA" id="ARBA00023082"/>
    </source>
</evidence>
<evidence type="ECO:0000256" key="1">
    <source>
        <dbReference type="ARBA" id="ARBA00010641"/>
    </source>
</evidence>
<keyword evidence="3 6" id="KW-0731">Sigma factor</keyword>
<evidence type="ECO:0000256" key="4">
    <source>
        <dbReference type="ARBA" id="ARBA00023125"/>
    </source>
</evidence>
<keyword evidence="10" id="KW-1185">Reference proteome</keyword>
<dbReference type="NCBIfam" id="TIGR02937">
    <property type="entry name" value="sigma70-ECF"/>
    <property type="match status" value="1"/>
</dbReference>
<dbReference type="PROSITE" id="PS01063">
    <property type="entry name" value="SIGMA70_ECF"/>
    <property type="match status" value="1"/>
</dbReference>
<dbReference type="PANTHER" id="PTHR43133">
    <property type="entry name" value="RNA POLYMERASE ECF-TYPE SIGMA FACTO"/>
    <property type="match status" value="1"/>
</dbReference>
<dbReference type="Gene3D" id="1.10.1740.10">
    <property type="match status" value="1"/>
</dbReference>
<name>A0A1H3SM20_9FIRM</name>
<dbReference type="GO" id="GO:0006352">
    <property type="term" value="P:DNA-templated transcription initiation"/>
    <property type="evidence" value="ECO:0007669"/>
    <property type="project" value="InterPro"/>
</dbReference>